<keyword evidence="1" id="KW-0175">Coiled coil</keyword>
<feature type="region of interest" description="Disordered" evidence="2">
    <location>
        <begin position="7"/>
        <end position="45"/>
    </location>
</feature>
<dbReference type="Gene3D" id="1.10.150.50">
    <property type="entry name" value="Transcription Factor, Ets-1"/>
    <property type="match status" value="1"/>
</dbReference>
<feature type="compositionally biased region" description="Low complexity" evidence="2">
    <location>
        <begin position="428"/>
        <end position="448"/>
    </location>
</feature>
<dbReference type="OrthoDB" id="10028556at2759"/>
<feature type="region of interest" description="Disordered" evidence="2">
    <location>
        <begin position="128"/>
        <end position="161"/>
    </location>
</feature>
<dbReference type="InterPro" id="IPR013761">
    <property type="entry name" value="SAM/pointed_sf"/>
</dbReference>
<proteinExistence type="predicted"/>
<organism evidence="3 4">
    <name type="scientific">Cetraspora pellucida</name>
    <dbReference type="NCBI Taxonomy" id="1433469"/>
    <lineage>
        <taxon>Eukaryota</taxon>
        <taxon>Fungi</taxon>
        <taxon>Fungi incertae sedis</taxon>
        <taxon>Mucoromycota</taxon>
        <taxon>Glomeromycotina</taxon>
        <taxon>Glomeromycetes</taxon>
        <taxon>Diversisporales</taxon>
        <taxon>Gigasporaceae</taxon>
        <taxon>Cetraspora</taxon>
    </lineage>
</organism>
<name>A0A9N9GF56_9GLOM</name>
<gene>
    <name evidence="3" type="ORF">CPELLU_LOCUS7034</name>
</gene>
<dbReference type="InterPro" id="IPR038398">
    <property type="entry name" value="NCD2_sf"/>
</dbReference>
<keyword evidence="4" id="KW-1185">Reference proteome</keyword>
<comment type="caution">
    <text evidence="3">The sequence shown here is derived from an EMBL/GenBank/DDBJ whole genome shotgun (WGS) entry which is preliminary data.</text>
</comment>
<dbReference type="AlphaFoldDB" id="A0A9N9GF56"/>
<reference evidence="3" key="1">
    <citation type="submission" date="2021-06" db="EMBL/GenBank/DDBJ databases">
        <authorList>
            <person name="Kallberg Y."/>
            <person name="Tangrot J."/>
            <person name="Rosling A."/>
        </authorList>
    </citation>
    <scope>NUCLEOTIDE SEQUENCE</scope>
    <source>
        <strain evidence="3">FL966</strain>
    </source>
</reference>
<feature type="coiled-coil region" evidence="1">
    <location>
        <begin position="376"/>
        <end position="403"/>
    </location>
</feature>
<dbReference type="Proteomes" id="UP000789759">
    <property type="component" value="Unassembled WGS sequence"/>
</dbReference>
<dbReference type="SUPFAM" id="SSF47769">
    <property type="entry name" value="SAM/Pointed domain"/>
    <property type="match status" value="1"/>
</dbReference>
<dbReference type="Gene3D" id="1.20.120.2010">
    <property type="entry name" value="NAB conserved domain 2"/>
    <property type="match status" value="1"/>
</dbReference>
<feature type="region of interest" description="Disordered" evidence="2">
    <location>
        <begin position="411"/>
        <end position="448"/>
    </location>
</feature>
<evidence type="ECO:0000313" key="3">
    <source>
        <dbReference type="EMBL" id="CAG8601904.1"/>
    </source>
</evidence>
<evidence type="ECO:0000256" key="1">
    <source>
        <dbReference type="SAM" id="Coils"/>
    </source>
</evidence>
<dbReference type="EMBL" id="CAJVQA010004583">
    <property type="protein sequence ID" value="CAG8601904.1"/>
    <property type="molecule type" value="Genomic_DNA"/>
</dbReference>
<evidence type="ECO:0000313" key="4">
    <source>
        <dbReference type="Proteomes" id="UP000789759"/>
    </source>
</evidence>
<evidence type="ECO:0000256" key="2">
    <source>
        <dbReference type="SAM" id="MobiDB-lite"/>
    </source>
</evidence>
<sequence>MPPEIMHFKFGHSMQPTPASTQEDTLPDDSPPSSHPPQGYYITNQIPPLTTNSTSVYRCPTLTAFLHQLNLSQYHNLFVEAGVGENDLEQFMGFDESELKEVLSAISMKPFHSAAFKKGIRGLRQSHTASPSSLMTNHSTNSFSTLTFPSASPEIQSNNRNKLGKLGEATDISYSVSDKASAVMDASQMKVSPNRTNAEESAGSPIQEIQEYSMNVMQDVHPISSTIPSSITNSTQTTSKDVIIHHATIYGKNNPRKLTTYEQAINRAAIELALIDPALVANKGTLFEKAKAKLLSEGYTYKRGQSRSKLNPNAPKPGVKTSRATLIQKRNAHAAQNSESRNARISELERKLQIKDTQYTVTQEFKRLKTGDPDGLAKVELTLEEVEKERTEIAKELSILKSKERKHRWYEQKKKERMDSGFGEADVESLNNNNNESLNQESVVEQCC</sequence>
<protein>
    <submittedName>
        <fullName evidence="3">16577_t:CDS:1</fullName>
    </submittedName>
</protein>
<accession>A0A9N9GF56</accession>
<feature type="compositionally biased region" description="Polar residues" evidence="2">
    <location>
        <begin position="14"/>
        <end position="24"/>
    </location>
</feature>